<organism evidence="2">
    <name type="scientific">Microbotryum lychnidis-dioicae (strain p1A1 Lamole / MvSl-1064)</name>
    <name type="common">Anther smut fungus</name>
    <dbReference type="NCBI Taxonomy" id="683840"/>
    <lineage>
        <taxon>Eukaryota</taxon>
        <taxon>Fungi</taxon>
        <taxon>Dikarya</taxon>
        <taxon>Basidiomycota</taxon>
        <taxon>Pucciniomycotina</taxon>
        <taxon>Microbotryomycetes</taxon>
        <taxon>Microbotryales</taxon>
        <taxon>Microbotryaceae</taxon>
        <taxon>Microbotryum</taxon>
    </lineage>
</organism>
<reference evidence="2 4" key="3">
    <citation type="journal article" date="2015" name="BMC Genomics">
        <title>Sex and parasites: genomic and transcriptomic analysis of Microbotryum lychnidis-dioicae, the biotrophic and plant-castrating anther smut fungus.</title>
        <authorList>
            <person name="Perlin M.H."/>
            <person name="Amselem J."/>
            <person name="Fontanillas E."/>
            <person name="Toh S.S."/>
            <person name="Chen Z."/>
            <person name="Goldberg J."/>
            <person name="Duplessis S."/>
            <person name="Henrissat B."/>
            <person name="Young S."/>
            <person name="Zeng Q."/>
            <person name="Aguileta G."/>
            <person name="Petit E."/>
            <person name="Badouin H."/>
            <person name="Andrews J."/>
            <person name="Razeeq D."/>
            <person name="Gabaldon T."/>
            <person name="Quesneville H."/>
            <person name="Giraud T."/>
            <person name="Hood M.E."/>
            <person name="Schultz D.J."/>
            <person name="Cuomo C.A."/>
        </authorList>
    </citation>
    <scope>NUCLEOTIDE SEQUENCE [LARGE SCALE GENOMIC DNA]</scope>
    <source>
        <strain evidence="2">P1A1 Lamole</strain>
        <strain evidence="4">p1A1 Lamole</strain>
    </source>
</reference>
<dbReference type="EMBL" id="AEIJ01000124">
    <property type="status" value="NOT_ANNOTATED_CDS"/>
    <property type="molecule type" value="Genomic_DNA"/>
</dbReference>
<feature type="region of interest" description="Disordered" evidence="1">
    <location>
        <begin position="107"/>
        <end position="213"/>
    </location>
</feature>
<evidence type="ECO:0000313" key="3">
    <source>
        <dbReference type="EnsemblFungi" id="MVLG_01398T0"/>
    </source>
</evidence>
<reference evidence="3" key="4">
    <citation type="submission" date="2015-06" db="UniProtKB">
        <authorList>
            <consortium name="EnsemblFungi"/>
        </authorList>
    </citation>
    <scope>IDENTIFICATION</scope>
</reference>
<dbReference type="InParanoid" id="U5H203"/>
<feature type="region of interest" description="Disordered" evidence="1">
    <location>
        <begin position="71"/>
        <end position="91"/>
    </location>
</feature>
<reference evidence="4" key="1">
    <citation type="submission" date="2010-11" db="EMBL/GenBank/DDBJ databases">
        <title>The genome sequence of Microbotryum violaceum strain p1A1 Lamole.</title>
        <authorList>
            <person name="Cuomo C."/>
            <person name="Perlin M."/>
            <person name="Young S.K."/>
            <person name="Zeng Q."/>
            <person name="Gargeya S."/>
            <person name="Alvarado L."/>
            <person name="Berlin A."/>
            <person name="Chapman S.B."/>
            <person name="Chen Z."/>
            <person name="Freedman E."/>
            <person name="Gellesch M."/>
            <person name="Goldberg J."/>
            <person name="Griggs A."/>
            <person name="Gujja S."/>
            <person name="Heilman E."/>
            <person name="Heiman D."/>
            <person name="Howarth C."/>
            <person name="Mehta T."/>
            <person name="Neiman D."/>
            <person name="Pearson M."/>
            <person name="Roberts A."/>
            <person name="Saif S."/>
            <person name="Shea T."/>
            <person name="Shenoy N."/>
            <person name="Sisk P."/>
            <person name="Stolte C."/>
            <person name="Sykes S."/>
            <person name="White J."/>
            <person name="Yandava C."/>
            <person name="Haas B."/>
            <person name="Nusbaum C."/>
            <person name="Birren B."/>
        </authorList>
    </citation>
    <scope>NUCLEOTIDE SEQUENCE [LARGE SCALE GENOMIC DNA]</scope>
    <source>
        <strain evidence="4">p1A1 Lamole</strain>
    </source>
</reference>
<protein>
    <submittedName>
        <fullName evidence="2 3">Uncharacterized protein</fullName>
    </submittedName>
</protein>
<evidence type="ECO:0000313" key="4">
    <source>
        <dbReference type="Proteomes" id="UP000017200"/>
    </source>
</evidence>
<sequence length="213" mass="23504">MRLLDFANLTDNIDMHAADGYVKSSTYHERGNTRAHMKAIKERREVRSSYISDANMPEASVAFASPARYPGTGVSKSSNAPPSSLSRPMPVSPIEIDNLITIVLARSRQQPVDPRSKSKLRGAQSRPAKAVFKNGPIMTSQALSDSDDPDDSDESPYPHLKQAWDYLRRRQCPVRRPSNSKTARLPHSTKTFGFDPSSNAANGWPLSKVHGTT</sequence>
<evidence type="ECO:0000256" key="1">
    <source>
        <dbReference type="SAM" id="MobiDB-lite"/>
    </source>
</evidence>
<reference evidence="2" key="2">
    <citation type="submission" date="2010-11" db="EMBL/GenBank/DDBJ databases">
        <authorList>
            <consortium name="The Broad Institute Genome Sequencing Platform"/>
            <person name="Earl A."/>
            <person name="Ward D."/>
            <person name="Feldgarden M."/>
            <person name="Gevers D."/>
            <person name="Butler R."/>
            <person name="Young S.K."/>
            <person name="Zeng Q."/>
            <person name="Gargeya S."/>
            <person name="Fitzgerald M."/>
            <person name="Haas B."/>
            <person name="Abouelleil A."/>
            <person name="Alvarado L."/>
            <person name="Arachchi H.M."/>
            <person name="Berlin A."/>
            <person name="Brown A."/>
            <person name="Chapman S.B."/>
            <person name="Chen Z."/>
            <person name="Dunbar C."/>
            <person name="Freedman E."/>
            <person name="Gearin G."/>
            <person name="Gellesch M."/>
            <person name="Goldberg J."/>
            <person name="Griggs A."/>
            <person name="Gujja S."/>
            <person name="Heilman E."/>
            <person name="Heiman D."/>
            <person name="Howarth C."/>
            <person name="Larson L."/>
            <person name="Lui A."/>
            <person name="MacDonald P.J.P."/>
            <person name="Mehta T."/>
            <person name="Montmayeur A."/>
            <person name="Murphy C."/>
            <person name="Neiman D."/>
            <person name="Pearson M."/>
            <person name="Priest M."/>
            <person name="Roberts A."/>
            <person name="Saif S."/>
            <person name="Shea T."/>
            <person name="Shenoy N."/>
            <person name="Sisk P."/>
            <person name="Stolte C."/>
            <person name="Sykes S."/>
            <person name="White J."/>
            <person name="Yandava C."/>
            <person name="Wortman J."/>
            <person name="Nusbaum C."/>
            <person name="Birren B."/>
        </authorList>
    </citation>
    <scope>NUCLEOTIDE SEQUENCE</scope>
    <source>
        <strain evidence="2">P1A1 Lamole</strain>
    </source>
</reference>
<feature type="compositionally biased region" description="Acidic residues" evidence="1">
    <location>
        <begin position="145"/>
        <end position="154"/>
    </location>
</feature>
<feature type="compositionally biased region" description="Polar residues" evidence="1">
    <location>
        <begin position="177"/>
        <end position="201"/>
    </location>
</feature>
<gene>
    <name evidence="2" type="ORF">MVLG_01398</name>
</gene>
<dbReference type="EnsemblFungi" id="MVLG_01398T0">
    <property type="protein sequence ID" value="MVLG_01398T0"/>
    <property type="gene ID" value="MVLG_01398"/>
</dbReference>
<dbReference type="AlphaFoldDB" id="U5H203"/>
<accession>U5H203</accession>
<name>U5H203_USTV1</name>
<dbReference type="HOGENOM" id="CLU_1295272_0_0_1"/>
<evidence type="ECO:0000313" key="2">
    <source>
        <dbReference type="EMBL" id="KDE08358.1"/>
    </source>
</evidence>
<proteinExistence type="predicted"/>
<dbReference type="EMBL" id="GL541650">
    <property type="protein sequence ID" value="KDE08358.1"/>
    <property type="molecule type" value="Genomic_DNA"/>
</dbReference>
<feature type="compositionally biased region" description="Low complexity" evidence="1">
    <location>
        <begin position="75"/>
        <end position="88"/>
    </location>
</feature>
<dbReference type="Proteomes" id="UP000017200">
    <property type="component" value="Unassembled WGS sequence"/>
</dbReference>
<keyword evidence="4" id="KW-1185">Reference proteome</keyword>